<proteinExistence type="predicted"/>
<evidence type="ECO:0000313" key="2">
    <source>
        <dbReference type="Proteomes" id="UP000830454"/>
    </source>
</evidence>
<accession>A0ABY4HMP3</accession>
<gene>
    <name evidence="1" type="ORF">LXD69_00215</name>
</gene>
<sequence length="275" mass="31743">MQIFNSPRLRERKEGFDMLNELLKDKVKCYIIHYSCESFITNHGRTPRVTSICMRNLKTAQTKSFSIHLQAQLNGLDFNNLTDTEYDSLEKVMLNEFSAFVRSYPAHRWIHWNMRDSNYGFEAINNRIRILNGQTFEIADDFKYDFPIILGHIYTYGYEKNQPKGRFLNLAERNFITTQNAMTGADEAAAFDNKEYLKLHMSTLKKVDILASIIHRVENDELKVNIKRKYIYGLTLPGCIALIKETPWLLILAGIIGYLIGAALEPVVQNICGTA</sequence>
<evidence type="ECO:0000313" key="1">
    <source>
        <dbReference type="EMBL" id="UOX33955.1"/>
    </source>
</evidence>
<protein>
    <submittedName>
        <fullName evidence="1">Uncharacterized protein</fullName>
    </submittedName>
</protein>
<keyword evidence="2" id="KW-1185">Reference proteome</keyword>
<reference evidence="1" key="2">
    <citation type="submission" date="2022-04" db="EMBL/GenBank/DDBJ databases">
        <title>Complete Genome Sequence of Flavobacterium sediminilitoris YSM-43, Isolated from a Tidal Sediment.</title>
        <authorList>
            <person name="Lee P.A."/>
        </authorList>
    </citation>
    <scope>NUCLEOTIDE SEQUENCE</scope>
    <source>
        <strain evidence="1">YSM-43</strain>
    </source>
</reference>
<dbReference type="RefSeq" id="WP_052705408.1">
    <property type="nucleotide sequence ID" value="NZ_CP090145.1"/>
</dbReference>
<organism evidence="1 2">
    <name type="scientific">Flavobacterium sediminilitoris</name>
    <dbReference type="NCBI Taxonomy" id="2024526"/>
    <lineage>
        <taxon>Bacteria</taxon>
        <taxon>Pseudomonadati</taxon>
        <taxon>Bacteroidota</taxon>
        <taxon>Flavobacteriia</taxon>
        <taxon>Flavobacteriales</taxon>
        <taxon>Flavobacteriaceae</taxon>
        <taxon>Flavobacterium</taxon>
    </lineage>
</organism>
<reference evidence="1" key="1">
    <citation type="submission" date="2021-12" db="EMBL/GenBank/DDBJ databases">
        <authorList>
            <person name="Cha I.-T."/>
            <person name="Lee K.-E."/>
            <person name="Park S.-J."/>
        </authorList>
    </citation>
    <scope>NUCLEOTIDE SEQUENCE</scope>
    <source>
        <strain evidence="1">YSM-43</strain>
    </source>
</reference>
<name>A0ABY4HMP3_9FLAO</name>
<dbReference type="EMBL" id="CP090145">
    <property type="protein sequence ID" value="UOX33955.1"/>
    <property type="molecule type" value="Genomic_DNA"/>
</dbReference>
<dbReference type="Proteomes" id="UP000830454">
    <property type="component" value="Chromosome"/>
</dbReference>